<feature type="compositionally biased region" description="Low complexity" evidence="1">
    <location>
        <begin position="1"/>
        <end position="19"/>
    </location>
</feature>
<accession>A0A812VDG8</accession>
<proteinExistence type="predicted"/>
<evidence type="ECO:0000313" key="3">
    <source>
        <dbReference type="Proteomes" id="UP000649617"/>
    </source>
</evidence>
<dbReference type="Proteomes" id="UP000649617">
    <property type="component" value="Unassembled WGS sequence"/>
</dbReference>
<keyword evidence="3" id="KW-1185">Reference proteome</keyword>
<sequence>MKACEALSAAAAGDWSAPSYDEDNRKERTGPRPAAGASRLFTHAVEAVAKPCKAKVAHRAEPAETSEAAAPVAEAEPAQLSEVATAATIASAEDAASAAKAWTACPRQEDITVPSDMGRVSPFDVAYACSAISDKQPDGRAANILLSRVWQQVKVNSDAETCYLGHEFPIPVFRARSADGEEQLFTTEPWKLYCLQRAAVARRRLKPVIQPKFIMDVSVIEEFLRDARIPENFNTIRIVSPDGAAEVFSWERPKTGQA</sequence>
<evidence type="ECO:0000313" key="2">
    <source>
        <dbReference type="EMBL" id="CAE7616482.1"/>
    </source>
</evidence>
<organism evidence="2 3">
    <name type="scientific">Symbiodinium pilosum</name>
    <name type="common">Dinoflagellate</name>
    <dbReference type="NCBI Taxonomy" id="2952"/>
    <lineage>
        <taxon>Eukaryota</taxon>
        <taxon>Sar</taxon>
        <taxon>Alveolata</taxon>
        <taxon>Dinophyceae</taxon>
        <taxon>Suessiales</taxon>
        <taxon>Symbiodiniaceae</taxon>
        <taxon>Symbiodinium</taxon>
    </lineage>
</organism>
<dbReference type="OrthoDB" id="409141at2759"/>
<evidence type="ECO:0000256" key="1">
    <source>
        <dbReference type="SAM" id="MobiDB-lite"/>
    </source>
</evidence>
<dbReference type="AlphaFoldDB" id="A0A812VDG8"/>
<dbReference type="EMBL" id="CAJNIZ010041680">
    <property type="protein sequence ID" value="CAE7616482.1"/>
    <property type="molecule type" value="Genomic_DNA"/>
</dbReference>
<name>A0A812VDG8_SYMPI</name>
<comment type="caution">
    <text evidence="2">The sequence shown here is derived from an EMBL/GenBank/DDBJ whole genome shotgun (WGS) entry which is preliminary data.</text>
</comment>
<feature type="region of interest" description="Disordered" evidence="1">
    <location>
        <begin position="1"/>
        <end position="37"/>
    </location>
</feature>
<reference evidence="2" key="1">
    <citation type="submission" date="2021-02" db="EMBL/GenBank/DDBJ databases">
        <authorList>
            <person name="Dougan E. K."/>
            <person name="Rhodes N."/>
            <person name="Thang M."/>
            <person name="Chan C."/>
        </authorList>
    </citation>
    <scope>NUCLEOTIDE SEQUENCE</scope>
</reference>
<gene>
    <name evidence="2" type="primary">ANKRD17</name>
    <name evidence="2" type="ORF">SPIL2461_LOCUS16197</name>
</gene>
<protein>
    <submittedName>
        <fullName evidence="2">ANKRD17 protein</fullName>
    </submittedName>
</protein>